<dbReference type="EMBL" id="JAZDQJ010000005">
    <property type="protein sequence ID" value="MEE1932945.1"/>
    <property type="molecule type" value="Genomic_DNA"/>
</dbReference>
<keyword evidence="8" id="KW-1185">Reference proteome</keyword>
<evidence type="ECO:0000256" key="2">
    <source>
        <dbReference type="ARBA" id="ARBA00022598"/>
    </source>
</evidence>
<protein>
    <submittedName>
        <fullName evidence="7">AMP-binding protein</fullName>
    </submittedName>
</protein>
<dbReference type="PANTHER" id="PTHR43605:SF10">
    <property type="entry name" value="ACYL-COA SYNTHETASE MEDIUM CHAIN FAMILY MEMBER 3"/>
    <property type="match status" value="1"/>
</dbReference>
<evidence type="ECO:0000259" key="5">
    <source>
        <dbReference type="Pfam" id="PF00501"/>
    </source>
</evidence>
<evidence type="ECO:0000313" key="7">
    <source>
        <dbReference type="EMBL" id="MEE1932945.1"/>
    </source>
</evidence>
<evidence type="ECO:0000256" key="3">
    <source>
        <dbReference type="ARBA" id="ARBA00022741"/>
    </source>
</evidence>
<evidence type="ECO:0000256" key="4">
    <source>
        <dbReference type="ARBA" id="ARBA00022840"/>
    </source>
</evidence>
<dbReference type="InterPro" id="IPR042099">
    <property type="entry name" value="ANL_N_sf"/>
</dbReference>
<dbReference type="Gene3D" id="3.30.300.30">
    <property type="match status" value="1"/>
</dbReference>
<dbReference type="Proteomes" id="UP001335100">
    <property type="component" value="Unassembled WGS sequence"/>
</dbReference>
<dbReference type="Pfam" id="PF00501">
    <property type="entry name" value="AMP-binding"/>
    <property type="match status" value="1"/>
</dbReference>
<dbReference type="Gene3D" id="3.40.50.12780">
    <property type="entry name" value="N-terminal domain of ligase-like"/>
    <property type="match status" value="1"/>
</dbReference>
<dbReference type="Pfam" id="PF13193">
    <property type="entry name" value="AMP-binding_C"/>
    <property type="match status" value="1"/>
</dbReference>
<organism evidence="7 8">
    <name type="scientific">Pseudomonas ulcerans</name>
    <dbReference type="NCBI Taxonomy" id="3115852"/>
    <lineage>
        <taxon>Bacteria</taxon>
        <taxon>Pseudomonadati</taxon>
        <taxon>Pseudomonadota</taxon>
        <taxon>Gammaproteobacteria</taxon>
        <taxon>Pseudomonadales</taxon>
        <taxon>Pseudomonadaceae</taxon>
        <taxon>Pseudomonas</taxon>
    </lineage>
</organism>
<dbReference type="InterPro" id="IPR051087">
    <property type="entry name" value="Mitochondrial_ACSM"/>
</dbReference>
<proteinExistence type="inferred from homology"/>
<dbReference type="InterPro" id="IPR020845">
    <property type="entry name" value="AMP-binding_CS"/>
</dbReference>
<evidence type="ECO:0000313" key="8">
    <source>
        <dbReference type="Proteomes" id="UP001335100"/>
    </source>
</evidence>
<comment type="similarity">
    <text evidence="1">Belongs to the ATP-dependent AMP-binding enzyme family.</text>
</comment>
<gene>
    <name evidence="7" type="ORF">V0R50_06915</name>
</gene>
<feature type="domain" description="AMP-dependent synthetase/ligase" evidence="5">
    <location>
        <begin position="48"/>
        <end position="387"/>
    </location>
</feature>
<evidence type="ECO:0000256" key="1">
    <source>
        <dbReference type="ARBA" id="ARBA00006432"/>
    </source>
</evidence>
<dbReference type="PROSITE" id="PS00455">
    <property type="entry name" value="AMP_BINDING"/>
    <property type="match status" value="1"/>
</dbReference>
<dbReference type="SUPFAM" id="SSF56801">
    <property type="entry name" value="Acetyl-CoA synthetase-like"/>
    <property type="match status" value="1"/>
</dbReference>
<sequence length="566" mass="63455">MTDRHAFLAARDFLLAHRTDYTTAARDFRWPQLNEFNWALDYFDDMARNNAATALWIVEEDGSERRYSFEELAQRSNRVANHLRSLGVKRGERVLLMLGNHIALWETMLAAFKLGAVVIPATALLTADDLRDRLERGQVRHLVVGAAHVDKFAGLAEGCTRISVGAQAQGWIDHDAAHAHSSEFNVDGTTRASDPMLLYFTSGTTSKPKMVLHSHQSYPVGHLSTMYWIGLQPGDLHLNISSPGWAKHAWSCFFAPWNAGACIFIHNTSRFSAAALLRVLEQYGVTSLCAPPTVWRMLIQEDLGAYRTRLRLRELVGAGEPLNPEIIEQIQHAWGLDLRDGFGQSETTALVGNTPGQPLKPGSMGRPLPGYRVTMLDPDGQPAREGEVALPLDVRPLGLMLRYEDSPEKTAEVMRDGYYRTGDTAQIDDDGYITFVGRADDVFKASDYRISPFELESALIEHPAVMEVAVVPSPDPLRLAVPKAFLILAHDQQGNAELAREILAFARDNLAPYKRVRRIEFVVELPKTISGKIRRVELRQMEVLRRQSDGRGEWEFFEEDFVQVGK</sequence>
<keyword evidence="4" id="KW-0067">ATP-binding</keyword>
<accession>A0ABU7HN30</accession>
<keyword evidence="2" id="KW-0436">Ligase</keyword>
<comment type="caution">
    <text evidence="7">The sequence shown here is derived from an EMBL/GenBank/DDBJ whole genome shotgun (WGS) entry which is preliminary data.</text>
</comment>
<evidence type="ECO:0000259" key="6">
    <source>
        <dbReference type="Pfam" id="PF13193"/>
    </source>
</evidence>
<dbReference type="RefSeq" id="WP_330073839.1">
    <property type="nucleotide sequence ID" value="NZ_JAZDQJ010000005.1"/>
</dbReference>
<feature type="domain" description="AMP-binding enzyme C-terminal" evidence="6">
    <location>
        <begin position="454"/>
        <end position="532"/>
    </location>
</feature>
<dbReference type="InterPro" id="IPR000873">
    <property type="entry name" value="AMP-dep_synth/lig_dom"/>
</dbReference>
<dbReference type="InterPro" id="IPR045851">
    <property type="entry name" value="AMP-bd_C_sf"/>
</dbReference>
<name>A0ABU7HN30_9PSED</name>
<reference evidence="7 8" key="1">
    <citation type="submission" date="2024-01" db="EMBL/GenBank/DDBJ databases">
        <title>Unpublished Manusciprt.</title>
        <authorList>
            <person name="Duman M."/>
            <person name="Valdes E.G."/>
            <person name="Ajmi N."/>
            <person name="Altun S."/>
            <person name="Saticioglu I.B."/>
        </authorList>
    </citation>
    <scope>NUCLEOTIDE SEQUENCE [LARGE SCALE GENOMIC DNA]</scope>
    <source>
        <strain evidence="7 8">148P</strain>
    </source>
</reference>
<dbReference type="InterPro" id="IPR025110">
    <property type="entry name" value="AMP-bd_C"/>
</dbReference>
<keyword evidence="3" id="KW-0547">Nucleotide-binding</keyword>
<dbReference type="PANTHER" id="PTHR43605">
    <property type="entry name" value="ACYL-COENZYME A SYNTHETASE"/>
    <property type="match status" value="1"/>
</dbReference>